<evidence type="ECO:0000259" key="6">
    <source>
        <dbReference type="Pfam" id="PF04893"/>
    </source>
</evidence>
<keyword evidence="2 5" id="KW-0812">Transmembrane</keyword>
<gene>
    <name evidence="7" type="ORF">DGD08_09295</name>
</gene>
<keyword evidence="4 5" id="KW-0472">Membrane</keyword>
<accession>A0A3D4V8F3</accession>
<organism evidence="7 8">
    <name type="scientific">Gemmatimonas aurantiaca</name>
    <dbReference type="NCBI Taxonomy" id="173480"/>
    <lineage>
        <taxon>Bacteria</taxon>
        <taxon>Pseudomonadati</taxon>
        <taxon>Gemmatimonadota</taxon>
        <taxon>Gemmatimonadia</taxon>
        <taxon>Gemmatimonadales</taxon>
        <taxon>Gemmatimonadaceae</taxon>
        <taxon>Gemmatimonas</taxon>
    </lineage>
</organism>
<feature type="transmembrane region" description="Helical" evidence="5">
    <location>
        <begin position="95"/>
        <end position="116"/>
    </location>
</feature>
<evidence type="ECO:0000256" key="2">
    <source>
        <dbReference type="ARBA" id="ARBA00022692"/>
    </source>
</evidence>
<reference evidence="7 8" key="1">
    <citation type="journal article" date="2018" name="Nat. Biotechnol.">
        <title>A standardized bacterial taxonomy based on genome phylogeny substantially revises the tree of life.</title>
        <authorList>
            <person name="Parks D.H."/>
            <person name="Chuvochina M."/>
            <person name="Waite D.W."/>
            <person name="Rinke C."/>
            <person name="Skarshewski A."/>
            <person name="Chaumeil P.A."/>
            <person name="Hugenholtz P."/>
        </authorList>
    </citation>
    <scope>NUCLEOTIDE SEQUENCE [LARGE SCALE GENOMIC DNA]</scope>
    <source>
        <strain evidence="7">UBA8844</strain>
    </source>
</reference>
<evidence type="ECO:0000256" key="1">
    <source>
        <dbReference type="ARBA" id="ARBA00004141"/>
    </source>
</evidence>
<dbReference type="Proteomes" id="UP000264071">
    <property type="component" value="Unassembled WGS sequence"/>
</dbReference>
<dbReference type="Pfam" id="PF04893">
    <property type="entry name" value="Yip1"/>
    <property type="match status" value="1"/>
</dbReference>
<feature type="transmembrane region" description="Helical" evidence="5">
    <location>
        <begin position="188"/>
        <end position="211"/>
    </location>
</feature>
<feature type="transmembrane region" description="Helical" evidence="5">
    <location>
        <begin position="217"/>
        <end position="239"/>
    </location>
</feature>
<keyword evidence="3 5" id="KW-1133">Transmembrane helix</keyword>
<comment type="subcellular location">
    <subcellularLocation>
        <location evidence="1">Membrane</location>
        <topology evidence="1">Multi-pass membrane protein</topology>
    </subcellularLocation>
</comment>
<evidence type="ECO:0000313" key="7">
    <source>
        <dbReference type="EMBL" id="HCT57390.1"/>
    </source>
</evidence>
<evidence type="ECO:0000256" key="4">
    <source>
        <dbReference type="ARBA" id="ARBA00023136"/>
    </source>
</evidence>
<evidence type="ECO:0000256" key="3">
    <source>
        <dbReference type="ARBA" id="ARBA00022989"/>
    </source>
</evidence>
<feature type="domain" description="Yip1" evidence="6">
    <location>
        <begin position="20"/>
        <end position="233"/>
    </location>
</feature>
<evidence type="ECO:0000313" key="8">
    <source>
        <dbReference type="Proteomes" id="UP000264071"/>
    </source>
</evidence>
<proteinExistence type="predicted"/>
<feature type="transmembrane region" description="Helical" evidence="5">
    <location>
        <begin position="39"/>
        <end position="63"/>
    </location>
</feature>
<name>A0A3D4V8F3_9BACT</name>
<evidence type="ECO:0000256" key="5">
    <source>
        <dbReference type="SAM" id="Phobius"/>
    </source>
</evidence>
<sequence>MSEFTTTAPKQSGVIEDLLEVLWSPAAVFDRTRDRKAGMYLLVLAIVGLVIVVATGSLVQPYIDAGADLQMALAAKSGRPIPEGAANMTRNISTYAYYASPLLFIPIGALLSALFIKWGGKTMSAPLRYGQALTIAAVSSSPRLFGYLTTAVQGAVLDTTNVRSLADASLGPARFVDPYAASTVLHTFLMTIDVFSVWQCVLIAIAVSVVARVERTTGALVALIAWALGAALTLIPGLLAS</sequence>
<dbReference type="EMBL" id="DPIY01000009">
    <property type="protein sequence ID" value="HCT57390.1"/>
    <property type="molecule type" value="Genomic_DNA"/>
</dbReference>
<dbReference type="AlphaFoldDB" id="A0A3D4V8F3"/>
<dbReference type="GO" id="GO:0016020">
    <property type="term" value="C:membrane"/>
    <property type="evidence" value="ECO:0007669"/>
    <property type="project" value="UniProtKB-SubCell"/>
</dbReference>
<protein>
    <recommendedName>
        <fullName evidence="6">Yip1 domain-containing protein</fullName>
    </recommendedName>
</protein>
<comment type="caution">
    <text evidence="7">The sequence shown here is derived from an EMBL/GenBank/DDBJ whole genome shotgun (WGS) entry which is preliminary data.</text>
</comment>
<dbReference type="InterPro" id="IPR006977">
    <property type="entry name" value="Yip1_dom"/>
</dbReference>